<dbReference type="EMBL" id="JAAIYO010000011">
    <property type="protein sequence ID" value="MBE4752141.1"/>
    <property type="molecule type" value="Genomic_DNA"/>
</dbReference>
<protein>
    <recommendedName>
        <fullName evidence="3">DUF1440 domain-containing protein</fullName>
    </recommendedName>
</protein>
<evidence type="ECO:0000313" key="2">
    <source>
        <dbReference type="Proteomes" id="UP001516472"/>
    </source>
</evidence>
<accession>A0ABR9PW30</accession>
<dbReference type="RefSeq" id="WP_193429340.1">
    <property type="nucleotide sequence ID" value="NZ_CBCSIP010000044.1"/>
</dbReference>
<sequence length="168" mass="17342">MRNGFAAALVAGAVGGGALQALVAVRNRALGRPPPYAARHIARRLLGRVLHRDPGERAARRWAWAMRAGYAPLLGLAWSVAWPGVAGGPLVPRGLALGLGVLAFEHLAFPLLEATAPARTWTGGEHAWLVAQTAVFGVATEATLRALGARKSAQGGLGGGALRAKGLR</sequence>
<organism evidence="1 2">
    <name type="scientific">Corallococcus soli</name>
    <dbReference type="NCBI Taxonomy" id="2710757"/>
    <lineage>
        <taxon>Bacteria</taxon>
        <taxon>Pseudomonadati</taxon>
        <taxon>Myxococcota</taxon>
        <taxon>Myxococcia</taxon>
        <taxon>Myxococcales</taxon>
        <taxon>Cystobacterineae</taxon>
        <taxon>Myxococcaceae</taxon>
        <taxon>Corallococcus</taxon>
    </lineage>
</organism>
<keyword evidence="2" id="KW-1185">Reference proteome</keyword>
<reference evidence="1 2" key="1">
    <citation type="submission" date="2020-02" db="EMBL/GenBank/DDBJ databases">
        <authorList>
            <person name="Babadi Z.K."/>
            <person name="Risdian C."/>
            <person name="Ebrahimipour G.H."/>
            <person name="Wink J."/>
        </authorList>
    </citation>
    <scope>NUCLEOTIDE SEQUENCE [LARGE SCALE GENOMIC DNA]</scope>
    <source>
        <strain evidence="1 2">ZKHCc1 1396</strain>
    </source>
</reference>
<evidence type="ECO:0000313" key="1">
    <source>
        <dbReference type="EMBL" id="MBE4752141.1"/>
    </source>
</evidence>
<comment type="caution">
    <text evidence="1">The sequence shown here is derived from an EMBL/GenBank/DDBJ whole genome shotgun (WGS) entry which is preliminary data.</text>
</comment>
<gene>
    <name evidence="1" type="ORF">G4177_28660</name>
</gene>
<evidence type="ECO:0008006" key="3">
    <source>
        <dbReference type="Google" id="ProtNLM"/>
    </source>
</evidence>
<dbReference type="Proteomes" id="UP001516472">
    <property type="component" value="Unassembled WGS sequence"/>
</dbReference>
<name>A0ABR9PW30_9BACT</name>
<proteinExistence type="predicted"/>